<gene>
    <name evidence="1" type="ORF">GCM10010492_72470</name>
</gene>
<organism evidence="1 2">
    <name type="scientific">Saccharothrix mutabilis subsp. mutabilis</name>
    <dbReference type="NCBI Taxonomy" id="66855"/>
    <lineage>
        <taxon>Bacteria</taxon>
        <taxon>Bacillati</taxon>
        <taxon>Actinomycetota</taxon>
        <taxon>Actinomycetes</taxon>
        <taxon>Pseudonocardiales</taxon>
        <taxon>Pseudonocardiaceae</taxon>
        <taxon>Saccharothrix</taxon>
    </lineage>
</organism>
<dbReference type="RefSeq" id="WP_343939608.1">
    <property type="nucleotide sequence ID" value="NZ_BAAABU010000031.1"/>
</dbReference>
<comment type="caution">
    <text evidence="1">The sequence shown here is derived from an EMBL/GenBank/DDBJ whole genome shotgun (WGS) entry which is preliminary data.</text>
</comment>
<reference evidence="2" key="1">
    <citation type="journal article" date="2019" name="Int. J. Syst. Evol. Microbiol.">
        <title>The Global Catalogue of Microorganisms (GCM) 10K type strain sequencing project: providing services to taxonomists for standard genome sequencing and annotation.</title>
        <authorList>
            <consortium name="The Broad Institute Genomics Platform"/>
            <consortium name="The Broad Institute Genome Sequencing Center for Infectious Disease"/>
            <person name="Wu L."/>
            <person name="Ma J."/>
        </authorList>
    </citation>
    <scope>NUCLEOTIDE SEQUENCE [LARGE SCALE GENOMIC DNA]</scope>
    <source>
        <strain evidence="2">JCM 3380</strain>
    </source>
</reference>
<evidence type="ECO:0000313" key="2">
    <source>
        <dbReference type="Proteomes" id="UP001500416"/>
    </source>
</evidence>
<sequence length="167" mass="18342">MSTSPEPTTARPSIRITAPEGWFFKESYTVLSPDGKANVIASSEPLDPSLNAYDYARQQSDLISAEFTGLIRRHDLEPYFVEGVKDTAWLSEFSWAPRDSDPVTQIQVYAARPGRGFTATATARTADLEAYRRVLSDVLTSLIVDEEAADEAATAVEQSRHESVSAP</sequence>
<proteinExistence type="predicted"/>
<name>A0ABP3EEK5_9PSEU</name>
<evidence type="ECO:0000313" key="1">
    <source>
        <dbReference type="EMBL" id="GAA0260972.1"/>
    </source>
</evidence>
<dbReference type="Proteomes" id="UP001500416">
    <property type="component" value="Unassembled WGS sequence"/>
</dbReference>
<dbReference type="Gene3D" id="3.40.1000.10">
    <property type="entry name" value="Mog1/PsbP, alpha/beta/alpha sandwich"/>
    <property type="match status" value="1"/>
</dbReference>
<keyword evidence="2" id="KW-1185">Reference proteome</keyword>
<protein>
    <recommendedName>
        <fullName evidence="3">DUF1795 domain-containing protein</fullName>
    </recommendedName>
</protein>
<evidence type="ECO:0008006" key="3">
    <source>
        <dbReference type="Google" id="ProtNLM"/>
    </source>
</evidence>
<dbReference type="EMBL" id="BAAABU010000031">
    <property type="protein sequence ID" value="GAA0260972.1"/>
    <property type="molecule type" value="Genomic_DNA"/>
</dbReference>
<accession>A0ABP3EEK5</accession>